<keyword evidence="1 2" id="KW-0732">Signal</keyword>
<organism evidence="4 5">
    <name type="scientific">Moheibacter stercoris</name>
    <dbReference type="NCBI Taxonomy" id="1628251"/>
    <lineage>
        <taxon>Bacteria</taxon>
        <taxon>Pseudomonadati</taxon>
        <taxon>Bacteroidota</taxon>
        <taxon>Flavobacteriia</taxon>
        <taxon>Flavobacteriales</taxon>
        <taxon>Weeksellaceae</taxon>
        <taxon>Moheibacter</taxon>
    </lineage>
</organism>
<evidence type="ECO:0000313" key="5">
    <source>
        <dbReference type="Proteomes" id="UP001549146"/>
    </source>
</evidence>
<dbReference type="InterPro" id="IPR026444">
    <property type="entry name" value="Secre_tail"/>
</dbReference>
<proteinExistence type="predicted"/>
<dbReference type="CDD" id="cd00063">
    <property type="entry name" value="FN3"/>
    <property type="match status" value="1"/>
</dbReference>
<evidence type="ECO:0000313" key="4">
    <source>
        <dbReference type="EMBL" id="MET3731514.1"/>
    </source>
</evidence>
<keyword evidence="5" id="KW-1185">Reference proteome</keyword>
<dbReference type="Pfam" id="PF18962">
    <property type="entry name" value="Por_Secre_tail"/>
    <property type="match status" value="1"/>
</dbReference>
<sequence>MRTLRQFLLMVLMISTTWLSAQLHGFMDDVENQTDFAQTGLTGWTSLDLDGLNTAGPFQSFPGKGGPLGFIVYNPSQTDPVNTLDGYDPRSGQKYFASISSWSGPNNDWLISDELAAHPGGTFSFYAKSAADFSGLDQFKVAYSTTTNNPADFVFLNGGNPISTTINWVKYDYTIPANAKYIAVNCVSYAFMMLLDDLSFTPTVAATAPNSITNFSMEAQIDSQFRAVLNWTNPTIDFQGNTLTDLTGVKIYRGTHPMNLQLVTTLTSSVGQAQTYTDILPGEGSYIYRLVPYNAAGDGKSFDTPLTYFGYETTPGAPQNVNFSQNASLQTVISWDEVNYGSGGGVLQDPVVGYTIKRTLGTTTEVLAEMHPSTTFTETTIPEFNLYTYSIQAQTSETNLGIATVVSSPSGLAADQVRITSGTAAKNQPFELGNKSIISQSIYYPSDLGETGVITSISYFANLASPTTARYKIYMSTTDRDVFGTTLNNAIWEFYGDQKLVYDGEIQFISGRKAMTIDLDQPFFYDTASGQNIIISIVKPYLENVPTFNPREFYNTPVEGMRTYYANGYTVDLSVVTTQPAAWSTDEVTSIPSIVLGKASDYGSLSGQVIREDDGTALEGVSVQLTPTDENSYQSEVTLTNVFGNYEIRGILPGNYTVTFTKDTYNTETETISIVAGEEEILDVEMNSAIPISIAGTVVNVQGQPIADATLNLSGFSTFTTTTNATGSFVLEAYAGKEYDLEASHPLFVSETISFVSESTDFTLDPIELELALNKPGSVIAVNNNGVGEVSWQKPVGMFNETQIGWGSFLAAGDAWGNGGNPFIAGIRLEPADLANQLEEGAKLTHVKIYYANNANTIIHIYKGANASELIHSQPFNVTTENWYTVELTSPIEIDQTQELWIGVEFLAGQYGAYPIGLDDGPNAPARKGSMLNENGTWVGMSLTNKNWNIYGIANNTMEANPEGYKVFRSPAAEENWTELTPSMITALEFDDTTLSSAPANMYKYGVEALYGENLISEKGISNEIEHGLYFDFTLTLNPDSGNATGAYVSMWNDVNFAEATITNGNTITLSHLMIGTYNLRVELDTYEIIELNDVVVSNEGSLTLPLNLLKVQPSNLTADVQGNTAELHWTLHDTFTEKFERYPDFERNTIGNYILRDLDGLETYTYTNFSWPNDGDPMSFMIFNPFATTPPVNIPALSGRRFLSAFAGPDGANNDWIIIPAGPGEFKFMASSLTNELLERIRVYYSTSGTETSDFQAFGSQITVPTAWTEYTFEAPENTRYVAINYVSNDSYILKIEDMTFEKEYNHALYYRVYLDNVLVADNLTEQNFLLENLTGPTHVAHVEAVYGSGNSEKTEIILSLLGVEDPNLAQVSVYPNPASGKFWIKTDLKGDMKVMDLNGRLMYSGKVQVGTNFIEHTFETGTYIVQIQTEKGIISKKLLIK</sequence>
<dbReference type="RefSeq" id="WP_354507847.1">
    <property type="nucleotide sequence ID" value="NZ_JBEPMO010000004.1"/>
</dbReference>
<dbReference type="InterPro" id="IPR036116">
    <property type="entry name" value="FN3_sf"/>
</dbReference>
<dbReference type="InterPro" id="IPR013784">
    <property type="entry name" value="Carb-bd-like_fold"/>
</dbReference>
<dbReference type="PROSITE" id="PS50853">
    <property type="entry name" value="FN3"/>
    <property type="match status" value="1"/>
</dbReference>
<protein>
    <recommendedName>
        <fullName evidence="3">Fibronectin type-III domain-containing protein</fullName>
    </recommendedName>
</protein>
<dbReference type="Proteomes" id="UP001549146">
    <property type="component" value="Unassembled WGS sequence"/>
</dbReference>
<dbReference type="SUPFAM" id="SSF49452">
    <property type="entry name" value="Starch-binding domain-like"/>
    <property type="match status" value="1"/>
</dbReference>
<dbReference type="SUPFAM" id="SSF49464">
    <property type="entry name" value="Carboxypeptidase regulatory domain-like"/>
    <property type="match status" value="1"/>
</dbReference>
<gene>
    <name evidence="4" type="ORF">ABID46_001083</name>
</gene>
<dbReference type="Gene3D" id="2.60.120.200">
    <property type="match status" value="2"/>
</dbReference>
<dbReference type="EMBL" id="JBEPMO010000004">
    <property type="protein sequence ID" value="MET3731514.1"/>
    <property type="molecule type" value="Genomic_DNA"/>
</dbReference>
<feature type="chain" id="PRO_5046278089" description="Fibronectin type-III domain-containing protein" evidence="2">
    <location>
        <begin position="22"/>
        <end position="1443"/>
    </location>
</feature>
<feature type="domain" description="Fibronectin type-III" evidence="3">
    <location>
        <begin position="317"/>
        <end position="415"/>
    </location>
</feature>
<dbReference type="SUPFAM" id="SSF49265">
    <property type="entry name" value="Fibronectin type III"/>
    <property type="match status" value="1"/>
</dbReference>
<comment type="caution">
    <text evidence="4">The sequence shown here is derived from an EMBL/GenBank/DDBJ whole genome shotgun (WGS) entry which is preliminary data.</text>
</comment>
<dbReference type="InterPro" id="IPR003961">
    <property type="entry name" value="FN3_dom"/>
</dbReference>
<feature type="signal peptide" evidence="2">
    <location>
        <begin position="1"/>
        <end position="21"/>
    </location>
</feature>
<evidence type="ECO:0000256" key="1">
    <source>
        <dbReference type="ARBA" id="ARBA00022729"/>
    </source>
</evidence>
<dbReference type="NCBIfam" id="NF038128">
    <property type="entry name" value="choice_anch_J"/>
    <property type="match status" value="2"/>
</dbReference>
<dbReference type="Gene3D" id="2.60.40.1120">
    <property type="entry name" value="Carboxypeptidase-like, regulatory domain"/>
    <property type="match status" value="2"/>
</dbReference>
<dbReference type="Pfam" id="PF13620">
    <property type="entry name" value="CarboxypepD_reg"/>
    <property type="match status" value="2"/>
</dbReference>
<evidence type="ECO:0000259" key="3">
    <source>
        <dbReference type="PROSITE" id="PS50853"/>
    </source>
</evidence>
<reference evidence="4 5" key="1">
    <citation type="submission" date="2024-06" db="EMBL/GenBank/DDBJ databases">
        <title>Genomic Encyclopedia of Type Strains, Phase IV (KMG-IV): sequencing the most valuable type-strain genomes for metagenomic binning, comparative biology and taxonomic classification.</title>
        <authorList>
            <person name="Goeker M."/>
        </authorList>
    </citation>
    <scope>NUCLEOTIDE SEQUENCE [LARGE SCALE GENOMIC DNA]</scope>
    <source>
        <strain evidence="4 5">DSM 29388</strain>
    </source>
</reference>
<accession>A0ABV2LTN9</accession>
<dbReference type="NCBIfam" id="TIGR04183">
    <property type="entry name" value="Por_Secre_tail"/>
    <property type="match status" value="1"/>
</dbReference>
<name>A0ABV2LTN9_9FLAO</name>
<evidence type="ECO:0000256" key="2">
    <source>
        <dbReference type="SAM" id="SignalP"/>
    </source>
</evidence>
<dbReference type="InterPro" id="IPR008969">
    <property type="entry name" value="CarboxyPept-like_regulatory"/>
</dbReference>